<evidence type="ECO:0000313" key="3">
    <source>
        <dbReference type="EMBL" id="ROT71672.1"/>
    </source>
</evidence>
<keyword evidence="2" id="KW-0472">Membrane</keyword>
<feature type="compositionally biased region" description="Polar residues" evidence="1">
    <location>
        <begin position="583"/>
        <end position="598"/>
    </location>
</feature>
<protein>
    <submittedName>
        <fullName evidence="3">Uncharacterized protein</fullName>
    </submittedName>
</protein>
<accession>A0A423T568</accession>
<keyword evidence="2" id="KW-0812">Transmembrane</keyword>
<evidence type="ECO:0000256" key="2">
    <source>
        <dbReference type="SAM" id="Phobius"/>
    </source>
</evidence>
<evidence type="ECO:0000313" key="4">
    <source>
        <dbReference type="Proteomes" id="UP000283509"/>
    </source>
</evidence>
<feature type="region of interest" description="Disordered" evidence="1">
    <location>
        <begin position="581"/>
        <end position="647"/>
    </location>
</feature>
<feature type="compositionally biased region" description="Basic and acidic residues" evidence="1">
    <location>
        <begin position="680"/>
        <end position="713"/>
    </location>
</feature>
<comment type="caution">
    <text evidence="3">The sequence shown here is derived from an EMBL/GenBank/DDBJ whole genome shotgun (WGS) entry which is preliminary data.</text>
</comment>
<feature type="compositionally biased region" description="Pro residues" evidence="1">
    <location>
        <begin position="417"/>
        <end position="444"/>
    </location>
</feature>
<feature type="region of interest" description="Disordered" evidence="1">
    <location>
        <begin position="417"/>
        <end position="447"/>
    </location>
</feature>
<feature type="region of interest" description="Disordered" evidence="1">
    <location>
        <begin position="660"/>
        <end position="713"/>
    </location>
</feature>
<evidence type="ECO:0000256" key="1">
    <source>
        <dbReference type="SAM" id="MobiDB-lite"/>
    </source>
</evidence>
<dbReference type="Proteomes" id="UP000283509">
    <property type="component" value="Unassembled WGS sequence"/>
</dbReference>
<dbReference type="STRING" id="6689.A0A423T568"/>
<feature type="compositionally biased region" description="Acidic residues" evidence="1">
    <location>
        <begin position="660"/>
        <end position="679"/>
    </location>
</feature>
<reference evidence="3 4" key="1">
    <citation type="submission" date="2018-04" db="EMBL/GenBank/DDBJ databases">
        <authorList>
            <person name="Zhang X."/>
            <person name="Yuan J."/>
            <person name="Li F."/>
            <person name="Xiang J."/>
        </authorList>
    </citation>
    <scope>NUCLEOTIDE SEQUENCE [LARGE SCALE GENOMIC DNA]</scope>
    <source>
        <tissue evidence="3">Muscle</tissue>
    </source>
</reference>
<gene>
    <name evidence="3" type="ORF">C7M84_009992</name>
</gene>
<feature type="region of interest" description="Disordered" evidence="1">
    <location>
        <begin position="490"/>
        <end position="546"/>
    </location>
</feature>
<feature type="transmembrane region" description="Helical" evidence="2">
    <location>
        <begin position="6"/>
        <end position="23"/>
    </location>
</feature>
<dbReference type="AlphaFoldDB" id="A0A423T568"/>
<sequence length="713" mass="78704">MASSSLSFFIYIFLLVYSFFHHLSPSSPLPSLFILSPFPSPFFLPPFSFPPPSFFVPPTFSSSYNNLLPHNPLLLPFAALFPILSSFQPPLFSFIPLLPATLLISTSPYFFLSPFLLSSSLSSFFSNHPPSHPHIEPFSLPPSSLSTSPPLFSSLLPPPSFILLIHILLSPSPPSSHPLSHFLPLSLPHLLCFFPYSLSLLMSSSCPSLSSCAFLPLPTLSSFSPPCPSVSPFVLHSSLLLFSSLFPILHWLSLISFIHPPHFPSLLLLPCPPPSFCLFPHSTSLFSSSCPSLSSFSTPFTCPPLFLLLPSPVLPAFSPSVLPFPLPPTTSNFSFSPPPLLPHPSFIISLSSPSYLPIFESRPFVYASGAQSYLLFTRSKPLSTPSVCPQLFHHSQPHLNLSQPAISLSLSSFRSSSPPPFNPTFQPLPPSPQFLHPNPPPQPTPAKSTYFSFLSLSSQPLLTSPFPLTSLFPPSLNRTESYLPHLPPSILSTPPPPPHPFNPTSPAPPILSTHFNPPPSSHHPISTPPHPFNPPHPPPFFQPPRNPPHSILSHLPPPIFSAYPLLPLSFQPHLSPSHHLISTHFNPPTPHSFQTPSHYQYLNPPDPPTPYNQPYVTRTGHHRQPHEPQEPLGRAQLTPPWFSPDADDRLGRQLLAQDVHDDDDEEQQDAEEVPDVDELDVGRLGERGGRLVEGRVQDEEGRQRHRESHLLRG</sequence>
<dbReference type="EMBL" id="QCYY01002266">
    <property type="protein sequence ID" value="ROT71672.1"/>
    <property type="molecule type" value="Genomic_DNA"/>
</dbReference>
<proteinExistence type="predicted"/>
<feature type="compositionally biased region" description="Pro residues" evidence="1">
    <location>
        <begin position="493"/>
        <end position="509"/>
    </location>
</feature>
<keyword evidence="4" id="KW-1185">Reference proteome</keyword>
<name>A0A423T568_PENVA</name>
<reference evidence="3 4" key="2">
    <citation type="submission" date="2019-01" db="EMBL/GenBank/DDBJ databases">
        <title>The decoding of complex shrimp genome reveals the adaptation for benthos swimmer, frequently molting mechanism and breeding impact on genome.</title>
        <authorList>
            <person name="Sun Y."/>
            <person name="Gao Y."/>
            <person name="Yu Y."/>
        </authorList>
    </citation>
    <scope>NUCLEOTIDE SEQUENCE [LARGE SCALE GENOMIC DNA]</scope>
    <source>
        <tissue evidence="3">Muscle</tissue>
    </source>
</reference>
<feature type="compositionally biased region" description="Pro residues" evidence="1">
    <location>
        <begin position="516"/>
        <end position="546"/>
    </location>
</feature>
<organism evidence="3 4">
    <name type="scientific">Penaeus vannamei</name>
    <name type="common">Whiteleg shrimp</name>
    <name type="synonym">Litopenaeus vannamei</name>
    <dbReference type="NCBI Taxonomy" id="6689"/>
    <lineage>
        <taxon>Eukaryota</taxon>
        <taxon>Metazoa</taxon>
        <taxon>Ecdysozoa</taxon>
        <taxon>Arthropoda</taxon>
        <taxon>Crustacea</taxon>
        <taxon>Multicrustacea</taxon>
        <taxon>Malacostraca</taxon>
        <taxon>Eumalacostraca</taxon>
        <taxon>Eucarida</taxon>
        <taxon>Decapoda</taxon>
        <taxon>Dendrobranchiata</taxon>
        <taxon>Penaeoidea</taxon>
        <taxon>Penaeidae</taxon>
        <taxon>Penaeus</taxon>
    </lineage>
</organism>
<keyword evidence="2" id="KW-1133">Transmembrane helix</keyword>